<organism evidence="6 7">
    <name type="scientific">Vitis vinifera</name>
    <name type="common">Grape</name>
    <dbReference type="NCBI Taxonomy" id="29760"/>
    <lineage>
        <taxon>Eukaryota</taxon>
        <taxon>Viridiplantae</taxon>
        <taxon>Streptophyta</taxon>
        <taxon>Embryophyta</taxon>
        <taxon>Tracheophyta</taxon>
        <taxon>Spermatophyta</taxon>
        <taxon>Magnoliopsida</taxon>
        <taxon>eudicotyledons</taxon>
        <taxon>Gunneridae</taxon>
        <taxon>Pentapetalae</taxon>
        <taxon>rosids</taxon>
        <taxon>Vitales</taxon>
        <taxon>Vitaceae</taxon>
        <taxon>Viteae</taxon>
        <taxon>Vitis</taxon>
    </lineage>
</organism>
<evidence type="ECO:0000256" key="1">
    <source>
        <dbReference type="ARBA" id="ARBA00022723"/>
    </source>
</evidence>
<evidence type="ECO:0000259" key="5">
    <source>
        <dbReference type="PROSITE" id="PS50158"/>
    </source>
</evidence>
<dbReference type="SUPFAM" id="SSF57756">
    <property type="entry name" value="Retrovirus zinc finger-like domains"/>
    <property type="match status" value="1"/>
</dbReference>
<dbReference type="InterPro" id="IPR001878">
    <property type="entry name" value="Znf_CCHC"/>
</dbReference>
<protein>
    <submittedName>
        <fullName evidence="6">Retrovirus-related Pol polyprotein from transposon TNT 1-94</fullName>
    </submittedName>
</protein>
<dbReference type="PANTHER" id="PTHR42648">
    <property type="entry name" value="TRANSPOSASE, PUTATIVE-RELATED"/>
    <property type="match status" value="1"/>
</dbReference>
<dbReference type="InterPro" id="IPR039537">
    <property type="entry name" value="Retrotran_Ty1/copia-like"/>
</dbReference>
<dbReference type="Gene3D" id="3.30.420.10">
    <property type="entry name" value="Ribonuclease H-like superfamily/Ribonuclease H"/>
    <property type="match status" value="1"/>
</dbReference>
<keyword evidence="1" id="KW-0479">Metal-binding</keyword>
<proteinExistence type="predicted"/>
<dbReference type="InterPro" id="IPR057670">
    <property type="entry name" value="SH3_retrovirus"/>
</dbReference>
<evidence type="ECO:0000256" key="4">
    <source>
        <dbReference type="SAM" id="MobiDB-lite"/>
    </source>
</evidence>
<evidence type="ECO:0000256" key="2">
    <source>
        <dbReference type="ARBA" id="ARBA00022801"/>
    </source>
</evidence>
<dbReference type="InterPro" id="IPR043502">
    <property type="entry name" value="DNA/RNA_pol_sf"/>
</dbReference>
<name>A0A438D028_VITVI</name>
<dbReference type="PROSITE" id="PS50158">
    <property type="entry name" value="ZF_CCHC"/>
    <property type="match status" value="1"/>
</dbReference>
<dbReference type="InterPro" id="IPR012337">
    <property type="entry name" value="RNaseH-like_sf"/>
</dbReference>
<dbReference type="SMART" id="SM00343">
    <property type="entry name" value="ZnF_C2HC"/>
    <property type="match status" value="2"/>
</dbReference>
<accession>A0A438D028</accession>
<sequence>MLGVENSVDRVHRDLVLGRFCSNFLALSKWEIKDARVMTWILSSVEPHLILNLRPYKTAAAMWNYLHTVYNQDNSAKRFQLEYEMANFTQGSLSIEEYFSGFQTLWTDYSDIVYANVPAAALSAVQAVHATSKRDQFLMKLRPDFEIARSNLMNRHPVPSLDACLSELLREEQRIVTQATMEHWVNCFSCKDFGHIARDCPKKFCNYWKKQGHIISACPIRPERKQGTTYHASTGASSSIALPAISSVVPIPAPTALANPNTLTPEMDQVSGKMIAKGPKVGRLFPLHVFSFHYYSYDVWGIAPIVSHAHYKYFVTFIDDFSRFTWVYFLRAKAEVFSVFKRFLALIETQFSANIKCSCPSTPQKNAERKNRHLLDVVRTLLLDSSVPPRFWCEALSTAVHLINRLPSPMLNHVSPFSKLFGHSPLYSDLHPFGCVCFVHLPTHERHKLTAQSIKCAFLGYDIPHKGYVCYDPHALRIRVSWNVILFENQYFFPSHVELPSASVFLLPSFSESPTIVEGFKLGFVYERRSRHESNSTSSMPPSNLDPTPDPAPASTTLCRSTRLSRPPDWYGFFSPVSLVATLSTISIPSCYKQAMEHECWQNAMQAELQALEENHTWDIVPCPPTVKPIGSKWVFSVKLRSDGSLDQYKARLVALAIAASQSWQLHQMDVKNAFLHGDLQEEIYMKLSSDLGQLTYFLGLEVHHRASGIFVNQHKYIQDLITLAGLEDTSSVDTPMEVNVKYRKDEGDLLDDPTLCRRLVGSLIYLTTTRPNISYVVHQVSQFMTSPRHLHLVTVRRIIRYLRGSPTRGLFFPIGFSLQLVAYSDAD</sequence>
<evidence type="ECO:0000256" key="3">
    <source>
        <dbReference type="PROSITE-ProRule" id="PRU00047"/>
    </source>
</evidence>
<dbReference type="InterPro" id="IPR036397">
    <property type="entry name" value="RNaseH_sf"/>
</dbReference>
<feature type="region of interest" description="Disordered" evidence="4">
    <location>
        <begin position="533"/>
        <end position="558"/>
    </location>
</feature>
<dbReference type="Pfam" id="PF07727">
    <property type="entry name" value="RVT_2"/>
    <property type="match status" value="1"/>
</dbReference>
<dbReference type="GO" id="GO:0016787">
    <property type="term" value="F:hydrolase activity"/>
    <property type="evidence" value="ECO:0007669"/>
    <property type="project" value="UniProtKB-KW"/>
</dbReference>
<feature type="domain" description="CCHC-type" evidence="5">
    <location>
        <begin position="187"/>
        <end position="202"/>
    </location>
</feature>
<evidence type="ECO:0000313" key="7">
    <source>
        <dbReference type="Proteomes" id="UP000288805"/>
    </source>
</evidence>
<keyword evidence="3" id="KW-0862">Zinc</keyword>
<reference evidence="6 7" key="1">
    <citation type="journal article" date="2018" name="PLoS Genet.">
        <title>Population sequencing reveals clonal diversity and ancestral inbreeding in the grapevine cultivar Chardonnay.</title>
        <authorList>
            <person name="Roach M.J."/>
            <person name="Johnson D.L."/>
            <person name="Bohlmann J."/>
            <person name="van Vuuren H.J."/>
            <person name="Jones S.J."/>
            <person name="Pretorius I.S."/>
            <person name="Schmidt S.A."/>
            <person name="Borneman A.R."/>
        </authorList>
    </citation>
    <scope>NUCLEOTIDE SEQUENCE [LARGE SCALE GENOMIC DNA]</scope>
    <source>
        <strain evidence="7">cv. Chardonnay</strain>
        <tissue evidence="6">Leaf</tissue>
    </source>
</reference>
<dbReference type="Proteomes" id="UP000288805">
    <property type="component" value="Unassembled WGS sequence"/>
</dbReference>
<dbReference type="GO" id="GO:0008270">
    <property type="term" value="F:zinc ion binding"/>
    <property type="evidence" value="ECO:0007669"/>
    <property type="project" value="UniProtKB-KW"/>
</dbReference>
<dbReference type="InterPro" id="IPR013103">
    <property type="entry name" value="RVT_2"/>
</dbReference>
<dbReference type="Pfam" id="PF00098">
    <property type="entry name" value="zf-CCHC"/>
    <property type="match status" value="1"/>
</dbReference>
<keyword evidence="2" id="KW-0378">Hydrolase</keyword>
<dbReference type="Pfam" id="PF25597">
    <property type="entry name" value="SH3_retrovirus"/>
    <property type="match status" value="1"/>
</dbReference>
<dbReference type="SUPFAM" id="SSF56672">
    <property type="entry name" value="DNA/RNA polymerases"/>
    <property type="match status" value="1"/>
</dbReference>
<dbReference type="PANTHER" id="PTHR42648:SF26">
    <property type="entry name" value="INTEGRASE CATALYTIC DOMAIN-CONTAINING PROTEIN"/>
    <property type="match status" value="1"/>
</dbReference>
<dbReference type="InterPro" id="IPR036875">
    <property type="entry name" value="Znf_CCHC_sf"/>
</dbReference>
<comment type="caution">
    <text evidence="6">The sequence shown here is derived from an EMBL/GenBank/DDBJ whole genome shotgun (WGS) entry which is preliminary data.</text>
</comment>
<dbReference type="Gene3D" id="4.10.60.10">
    <property type="entry name" value="Zinc finger, CCHC-type"/>
    <property type="match status" value="1"/>
</dbReference>
<dbReference type="EMBL" id="QGNW01001877">
    <property type="protein sequence ID" value="RVW28823.1"/>
    <property type="molecule type" value="Genomic_DNA"/>
</dbReference>
<dbReference type="GO" id="GO:0003676">
    <property type="term" value="F:nucleic acid binding"/>
    <property type="evidence" value="ECO:0007669"/>
    <property type="project" value="InterPro"/>
</dbReference>
<evidence type="ECO:0000313" key="6">
    <source>
        <dbReference type="EMBL" id="RVW28823.1"/>
    </source>
</evidence>
<dbReference type="AlphaFoldDB" id="A0A438D028"/>
<dbReference type="SUPFAM" id="SSF53098">
    <property type="entry name" value="Ribonuclease H-like"/>
    <property type="match status" value="1"/>
</dbReference>
<keyword evidence="3" id="KW-0863">Zinc-finger</keyword>
<gene>
    <name evidence="6" type="primary">POLX_2975</name>
    <name evidence="6" type="ORF">CK203_096900</name>
</gene>